<evidence type="ECO:0000256" key="8">
    <source>
        <dbReference type="ARBA" id="ARBA00023163"/>
    </source>
</evidence>
<keyword evidence="7" id="KW-0238">DNA-binding</keyword>
<keyword evidence="3" id="KW-0963">Cytoplasm</keyword>
<dbReference type="PANTHER" id="PTHR42713">
    <property type="entry name" value="HISTIDINE KINASE-RELATED"/>
    <property type="match status" value="1"/>
</dbReference>
<comment type="function">
    <text evidence="9">May play the central regulatory role in sporulation. It may be an element of the effector pathway responsible for the activation of sporulation genes in response to nutritional stress. Spo0A may act in concert with spo0H (a sigma factor) to control the expression of some genes that are critical to the sporulation process.</text>
</comment>
<dbReference type="InterPro" id="IPR009057">
    <property type="entry name" value="Homeodomain-like_sf"/>
</dbReference>
<dbReference type="InterPro" id="IPR011006">
    <property type="entry name" value="CheY-like_superfamily"/>
</dbReference>
<evidence type="ECO:0000256" key="6">
    <source>
        <dbReference type="ARBA" id="ARBA00023015"/>
    </source>
</evidence>
<feature type="modified residue" description="4-aspartylphosphate" evidence="10">
    <location>
        <position position="55"/>
    </location>
</feature>
<dbReference type="Pfam" id="PF00072">
    <property type="entry name" value="Response_reg"/>
    <property type="match status" value="1"/>
</dbReference>
<evidence type="ECO:0000256" key="7">
    <source>
        <dbReference type="ARBA" id="ARBA00023125"/>
    </source>
</evidence>
<reference evidence="13 14" key="1">
    <citation type="submission" date="2021-01" db="EMBL/GenBank/DDBJ databases">
        <title>Genome public.</title>
        <authorList>
            <person name="Liu C."/>
            <person name="Sun Q."/>
        </authorList>
    </citation>
    <scope>NUCLEOTIDE SEQUENCE [LARGE SCALE GENOMIC DNA]</scope>
    <source>
        <strain evidence="13 14">YIM B02515</strain>
    </source>
</reference>
<protein>
    <recommendedName>
        <fullName evidence="2">Stage 0 sporulation protein A homolog</fullName>
    </recommendedName>
</protein>
<comment type="caution">
    <text evidence="13">The sequence shown here is derived from an EMBL/GenBank/DDBJ whole genome shotgun (WGS) entry which is preliminary data.</text>
</comment>
<dbReference type="Proteomes" id="UP000632377">
    <property type="component" value="Unassembled WGS sequence"/>
</dbReference>
<evidence type="ECO:0000313" key="14">
    <source>
        <dbReference type="Proteomes" id="UP000632377"/>
    </source>
</evidence>
<keyword evidence="8" id="KW-0804">Transcription</keyword>
<evidence type="ECO:0000256" key="3">
    <source>
        <dbReference type="ARBA" id="ARBA00022490"/>
    </source>
</evidence>
<feature type="domain" description="Response regulatory" evidence="12">
    <location>
        <begin position="3"/>
        <end position="120"/>
    </location>
</feature>
<dbReference type="PRINTS" id="PR00032">
    <property type="entry name" value="HTHARAC"/>
</dbReference>
<dbReference type="PROSITE" id="PS50110">
    <property type="entry name" value="RESPONSE_REGULATORY"/>
    <property type="match status" value="1"/>
</dbReference>
<dbReference type="PANTHER" id="PTHR42713:SF3">
    <property type="entry name" value="TRANSCRIPTIONAL REGULATORY PROTEIN HPTR"/>
    <property type="match status" value="1"/>
</dbReference>
<evidence type="ECO:0000256" key="5">
    <source>
        <dbReference type="ARBA" id="ARBA00023012"/>
    </source>
</evidence>
<feature type="domain" description="HTH araC/xylS-type" evidence="11">
    <location>
        <begin position="410"/>
        <end position="508"/>
    </location>
</feature>
<dbReference type="SUPFAM" id="SSF46689">
    <property type="entry name" value="Homeodomain-like"/>
    <property type="match status" value="2"/>
</dbReference>
<name>A0ABS1TCN5_9CLOT</name>
<evidence type="ECO:0000259" key="12">
    <source>
        <dbReference type="PROSITE" id="PS50110"/>
    </source>
</evidence>
<dbReference type="InterPro" id="IPR018060">
    <property type="entry name" value="HTH_AraC"/>
</dbReference>
<dbReference type="CDD" id="cd17536">
    <property type="entry name" value="REC_YesN-like"/>
    <property type="match status" value="1"/>
</dbReference>
<keyword evidence="4 10" id="KW-0597">Phosphoprotein</keyword>
<dbReference type="InterPro" id="IPR018062">
    <property type="entry name" value="HTH_AraC-typ_CS"/>
</dbReference>
<dbReference type="EMBL" id="JAESWC010000009">
    <property type="protein sequence ID" value="MBL4937110.1"/>
    <property type="molecule type" value="Genomic_DNA"/>
</dbReference>
<keyword evidence="6" id="KW-0805">Transcription regulation</keyword>
<organism evidence="13 14">
    <name type="scientific">Clostridium rhizosphaerae</name>
    <dbReference type="NCBI Taxonomy" id="2803861"/>
    <lineage>
        <taxon>Bacteria</taxon>
        <taxon>Bacillati</taxon>
        <taxon>Bacillota</taxon>
        <taxon>Clostridia</taxon>
        <taxon>Eubacteriales</taxon>
        <taxon>Clostridiaceae</taxon>
        <taxon>Clostridium</taxon>
    </lineage>
</organism>
<keyword evidence="14" id="KW-1185">Reference proteome</keyword>
<dbReference type="Gene3D" id="3.40.50.2300">
    <property type="match status" value="1"/>
</dbReference>
<evidence type="ECO:0000256" key="2">
    <source>
        <dbReference type="ARBA" id="ARBA00018672"/>
    </source>
</evidence>
<proteinExistence type="predicted"/>
<dbReference type="SMART" id="SM00448">
    <property type="entry name" value="REC"/>
    <property type="match status" value="1"/>
</dbReference>
<dbReference type="Pfam" id="PF12833">
    <property type="entry name" value="HTH_18"/>
    <property type="match status" value="1"/>
</dbReference>
<keyword evidence="5" id="KW-0902">Two-component regulatory system</keyword>
<dbReference type="InterPro" id="IPR051552">
    <property type="entry name" value="HptR"/>
</dbReference>
<evidence type="ECO:0000259" key="11">
    <source>
        <dbReference type="PROSITE" id="PS01124"/>
    </source>
</evidence>
<evidence type="ECO:0000313" key="13">
    <source>
        <dbReference type="EMBL" id="MBL4937110.1"/>
    </source>
</evidence>
<sequence>MCKILIVDDEYLLRQGIKHLVDWEKEGFTIVGEASNGKEALGLIETLTPHIILSDIVMPVMDGLELVKFVKENYPQIQIVILSGYSDFNYVKGTFKLGVNDYILKPKLNPDEMLMLLKNIALNIPNLTISTNGIKPNIVNELNKLVSGFAYSLTPSEVSEAFPCDSFLLLGTDIKKICGKDSENISRLKHLLLKRIKLALNNFTFYELDTTKDFFVILINFNNKDYSQILKCLDNMLAALIHDFPDIYFAVSSIFTFLTNLKDIYYNFKLLLDYKFFLKNEVLIMQHKLSNKRYKQKFDFKYYSEMLYSLNIASALNYLKQYIENCITQCSAEEFELKTLFQNAFYNILNILDELNFDIEEISRSKIEYFQKIDDSKYADELLNLLEKIKEDITEALNSKELPINDEIISKITQYISSHYNEQLSLKDIADKFHFNYYYLSSYFSSHITEGFSDYLNKVRVEKALELLKNEDIPVSEVSYLVGYSDHSYFCKVFKKFTKVTPSKFRKNIISNKRGTYE</sequence>
<comment type="subcellular location">
    <subcellularLocation>
        <location evidence="1">Cytoplasm</location>
    </subcellularLocation>
</comment>
<evidence type="ECO:0000256" key="1">
    <source>
        <dbReference type="ARBA" id="ARBA00004496"/>
    </source>
</evidence>
<dbReference type="PROSITE" id="PS01124">
    <property type="entry name" value="HTH_ARAC_FAMILY_2"/>
    <property type="match status" value="1"/>
</dbReference>
<dbReference type="Gene3D" id="1.10.10.60">
    <property type="entry name" value="Homeodomain-like"/>
    <property type="match status" value="2"/>
</dbReference>
<dbReference type="PROSITE" id="PS00041">
    <property type="entry name" value="HTH_ARAC_FAMILY_1"/>
    <property type="match status" value="1"/>
</dbReference>
<evidence type="ECO:0000256" key="9">
    <source>
        <dbReference type="ARBA" id="ARBA00024867"/>
    </source>
</evidence>
<evidence type="ECO:0000256" key="10">
    <source>
        <dbReference type="PROSITE-ProRule" id="PRU00169"/>
    </source>
</evidence>
<evidence type="ECO:0000256" key="4">
    <source>
        <dbReference type="ARBA" id="ARBA00022553"/>
    </source>
</evidence>
<dbReference type="InterPro" id="IPR020449">
    <property type="entry name" value="Tscrpt_reg_AraC-type_HTH"/>
</dbReference>
<gene>
    <name evidence="13" type="ORF">JK636_15255</name>
</gene>
<dbReference type="InterPro" id="IPR001789">
    <property type="entry name" value="Sig_transdc_resp-reg_receiver"/>
</dbReference>
<dbReference type="SUPFAM" id="SSF52172">
    <property type="entry name" value="CheY-like"/>
    <property type="match status" value="1"/>
</dbReference>
<accession>A0ABS1TCN5</accession>
<dbReference type="SMART" id="SM00342">
    <property type="entry name" value="HTH_ARAC"/>
    <property type="match status" value="1"/>
</dbReference>